<keyword evidence="2" id="KW-1133">Transmembrane helix</keyword>
<protein>
    <submittedName>
        <fullName evidence="3">Uncharacterized protein</fullName>
    </submittedName>
</protein>
<feature type="compositionally biased region" description="Pro residues" evidence="1">
    <location>
        <begin position="306"/>
        <end position="318"/>
    </location>
</feature>
<evidence type="ECO:0000256" key="2">
    <source>
        <dbReference type="SAM" id="Phobius"/>
    </source>
</evidence>
<dbReference type="RefSeq" id="WP_185739394.1">
    <property type="nucleotide sequence ID" value="NZ_PQNK01000006.1"/>
</dbReference>
<feature type="compositionally biased region" description="Low complexity" evidence="1">
    <location>
        <begin position="35"/>
        <end position="80"/>
    </location>
</feature>
<feature type="region of interest" description="Disordered" evidence="1">
    <location>
        <begin position="190"/>
        <end position="233"/>
    </location>
</feature>
<evidence type="ECO:0000256" key="1">
    <source>
        <dbReference type="SAM" id="MobiDB-lite"/>
    </source>
</evidence>
<dbReference type="Proteomes" id="UP000276526">
    <property type="component" value="Unassembled WGS sequence"/>
</dbReference>
<organism evidence="3 4">
    <name type="scientific">Corynebacterium bovis</name>
    <dbReference type="NCBI Taxonomy" id="36808"/>
    <lineage>
        <taxon>Bacteria</taxon>
        <taxon>Bacillati</taxon>
        <taxon>Actinomycetota</taxon>
        <taxon>Actinomycetes</taxon>
        <taxon>Mycobacteriales</taxon>
        <taxon>Corynebacteriaceae</taxon>
        <taxon>Corynebacterium</taxon>
    </lineage>
</organism>
<feature type="compositionally biased region" description="Gly residues" evidence="1">
    <location>
        <begin position="422"/>
        <end position="431"/>
    </location>
</feature>
<feature type="region of interest" description="Disordered" evidence="1">
    <location>
        <begin position="287"/>
        <end position="325"/>
    </location>
</feature>
<evidence type="ECO:0000313" key="4">
    <source>
        <dbReference type="Proteomes" id="UP000276526"/>
    </source>
</evidence>
<feature type="compositionally biased region" description="Low complexity" evidence="1">
    <location>
        <begin position="287"/>
        <end position="305"/>
    </location>
</feature>
<dbReference type="AlphaFoldDB" id="A0A3R8VU95"/>
<name>A0A3R8VU95_9CORY</name>
<proteinExistence type="predicted"/>
<dbReference type="EMBL" id="PQNK01000006">
    <property type="protein sequence ID" value="RRO86893.1"/>
    <property type="molecule type" value="Genomic_DNA"/>
</dbReference>
<feature type="region of interest" description="Disordered" evidence="1">
    <location>
        <begin position="407"/>
        <end position="431"/>
    </location>
</feature>
<sequence>MSGDEWGRRRPTPEDRPEDRGRADGWGTGDRHGPADTPGPATTPRQGDTAGADDSWGGADAWGGVSRKGASTGGTPAPSGGSAGDDDGTRLIRRNAPTPDDDETALIRRNAPTPDDDETTLIRRNAPTPDDDGTRLIRRNAPTPDDDETTLIRRNASTPGDVDPQETTRLPVNPPAAYGAGIPYPARAESSAPYATPATPATPAATATPATPAATATPASATATAGAAPRSRRKGRVIASVAGVVVLVAAAAGVGWFVWGPGTGTGPDASFSAAATTSASTSASASASTASASSSTSAPDTTTAAPPDPSEPAPPPAAPAQAQGECSVDAIQRDLGMRELDAISSCDGAWARAGQSRTDLVVLAHWVDGRWEKFTPDGTTFTGFACYSPERLDAEAVPETVRSSLTVCSDEGQAPPAKATPGSGGNRGGDGRFVGTVQTSRGAVSATGPACDGRNILIVNSVVEQPGVDTAGAISRALDATPGSEYTYPGQCPSLRGQLNGNNIYPVYLDFGGDRAAMCAAKAQQGGNARTLNTRGDFADPC</sequence>
<feature type="compositionally biased region" description="Low complexity" evidence="1">
    <location>
        <begin position="190"/>
        <end position="229"/>
    </location>
</feature>
<keyword evidence="2" id="KW-0812">Transmembrane</keyword>
<reference evidence="3 4" key="1">
    <citation type="submission" date="2018-01" db="EMBL/GenBank/DDBJ databases">
        <title>Twenty Corynebacterium bovis Genomes.</title>
        <authorList>
            <person name="Gulvik C.A."/>
        </authorList>
    </citation>
    <scope>NUCLEOTIDE SEQUENCE [LARGE SCALE GENOMIC DNA]</scope>
    <source>
        <strain evidence="3 4">F6900</strain>
    </source>
</reference>
<evidence type="ECO:0000313" key="3">
    <source>
        <dbReference type="EMBL" id="RRO86893.1"/>
    </source>
</evidence>
<accession>A0A3R8VU95</accession>
<feature type="region of interest" description="Disordered" evidence="1">
    <location>
        <begin position="1"/>
        <end position="176"/>
    </location>
</feature>
<feature type="transmembrane region" description="Helical" evidence="2">
    <location>
        <begin position="237"/>
        <end position="259"/>
    </location>
</feature>
<comment type="caution">
    <text evidence="3">The sequence shown here is derived from an EMBL/GenBank/DDBJ whole genome shotgun (WGS) entry which is preliminary data.</text>
</comment>
<gene>
    <name evidence="3" type="ORF">CXF48_05040</name>
</gene>
<feature type="compositionally biased region" description="Basic and acidic residues" evidence="1">
    <location>
        <begin position="1"/>
        <end position="34"/>
    </location>
</feature>
<keyword evidence="2" id="KW-0472">Membrane</keyword>